<evidence type="ECO:0000256" key="1">
    <source>
        <dbReference type="ARBA" id="ARBA00009902"/>
    </source>
</evidence>
<dbReference type="PROSITE" id="PS51257">
    <property type="entry name" value="PROKAR_LIPOPROTEIN"/>
    <property type="match status" value="1"/>
</dbReference>
<accession>A0A6I6C9A1</accession>
<evidence type="ECO:0000313" key="5">
    <source>
        <dbReference type="EMBL" id="QGS52176.1"/>
    </source>
</evidence>
<dbReference type="OrthoDB" id="387639at2"/>
<dbReference type="Pfam" id="PF00251">
    <property type="entry name" value="Glyco_hydro_32N"/>
    <property type="match status" value="1"/>
</dbReference>
<dbReference type="PANTHER" id="PTHR42800:SF1">
    <property type="entry name" value="EXOINULINASE INUD (AFU_ORTHOLOGUE AFUA_5G00480)"/>
    <property type="match status" value="1"/>
</dbReference>
<dbReference type="RefSeq" id="WP_156006868.1">
    <property type="nucleotide sequence ID" value="NZ_CP046276.1"/>
</dbReference>
<proteinExistence type="inferred from homology"/>
<organism evidence="5 6">
    <name type="scientific">Spiroplasma tabanidicola</name>
    <dbReference type="NCBI Taxonomy" id="324079"/>
    <lineage>
        <taxon>Bacteria</taxon>
        <taxon>Bacillati</taxon>
        <taxon>Mycoplasmatota</taxon>
        <taxon>Mollicutes</taxon>
        <taxon>Entomoplasmatales</taxon>
        <taxon>Spiroplasmataceae</taxon>
        <taxon>Spiroplasma</taxon>
    </lineage>
</organism>
<dbReference type="GO" id="GO:0004575">
    <property type="term" value="F:sucrose alpha-glucosidase activity"/>
    <property type="evidence" value="ECO:0007669"/>
    <property type="project" value="TreeGrafter"/>
</dbReference>
<dbReference type="SUPFAM" id="SSF75005">
    <property type="entry name" value="Arabinanase/levansucrase/invertase"/>
    <property type="match status" value="1"/>
</dbReference>
<keyword evidence="3" id="KW-0326">Glycosidase</keyword>
<name>A0A6I6C9A1_9MOLU</name>
<keyword evidence="2" id="KW-0378">Hydrolase</keyword>
<dbReference type="Gene3D" id="2.115.10.20">
    <property type="entry name" value="Glycosyl hydrolase domain, family 43"/>
    <property type="match status" value="1"/>
</dbReference>
<protein>
    <submittedName>
        <fullName evidence="5">Levanbiose-producing levanase</fullName>
    </submittedName>
</protein>
<dbReference type="EMBL" id="CP046276">
    <property type="protein sequence ID" value="QGS52176.1"/>
    <property type="molecule type" value="Genomic_DNA"/>
</dbReference>
<reference evidence="5 6" key="1">
    <citation type="submission" date="2019-11" db="EMBL/GenBank/DDBJ databases">
        <title>Complete genome sequence of Spiroplasma tabanidicola TAUS-1 (DSM 22603).</title>
        <authorList>
            <person name="Huang C.-T."/>
            <person name="Lin Y.-C."/>
            <person name="Kuo C.-H."/>
        </authorList>
    </citation>
    <scope>NUCLEOTIDE SEQUENCE [LARGE SCALE GENOMIC DNA]</scope>
    <source>
        <strain evidence="5 6">TAUS-1</strain>
    </source>
</reference>
<dbReference type="GO" id="GO:0005737">
    <property type="term" value="C:cytoplasm"/>
    <property type="evidence" value="ECO:0007669"/>
    <property type="project" value="TreeGrafter"/>
</dbReference>
<feature type="domain" description="Glycosyl hydrolase family 32 N-terminal" evidence="4">
    <location>
        <begin position="68"/>
        <end position="393"/>
    </location>
</feature>
<dbReference type="InterPro" id="IPR023296">
    <property type="entry name" value="Glyco_hydro_beta-prop_sf"/>
</dbReference>
<evidence type="ECO:0000313" key="6">
    <source>
        <dbReference type="Proteomes" id="UP000424468"/>
    </source>
</evidence>
<evidence type="ECO:0000256" key="3">
    <source>
        <dbReference type="ARBA" id="ARBA00023295"/>
    </source>
</evidence>
<dbReference type="CDD" id="cd18622">
    <property type="entry name" value="GH32_Inu-like"/>
    <property type="match status" value="1"/>
</dbReference>
<gene>
    <name evidence="5" type="primary">levB</name>
    <name evidence="5" type="ORF">STABA_v1c08200</name>
</gene>
<dbReference type="InterPro" id="IPR013148">
    <property type="entry name" value="Glyco_hydro_32_N"/>
</dbReference>
<dbReference type="AlphaFoldDB" id="A0A6I6C9A1"/>
<keyword evidence="6" id="KW-1185">Reference proteome</keyword>
<dbReference type="InterPro" id="IPR001362">
    <property type="entry name" value="Glyco_hydro_32"/>
</dbReference>
<dbReference type="SMART" id="SM00640">
    <property type="entry name" value="Glyco_32"/>
    <property type="match status" value="1"/>
</dbReference>
<sequence length="556" mass="63195">MKRLFNILGVVALSASSSSFLMSCKKRPIDQSFDVEKSFEIINGTNFNSSEENDKYHNNFHVDAPDYKGMLNDMQGGWFDGTYWHIYFLYNKDAKYDEKGEQIGENGTEWYHMQTKNFINWEYKGLAVKKWNAKGWGDAAGGTLFVDKDGDFKENKIKNGRVAISTAYGGEKGQNILAYYSSPGDKEGNGNDFGYNFNVLNDGEPILKNGQPEGTYPDFRDPHFFKKDGKFVMYVSQLDKFGVYVSDKPLSGYIHKGDYYVKHAMVECANLFELNVNGDSENKKYVFIYGGNGNNKNNDAKSVDNLGTGTYYSVGHLNEDFVFVEEQGPQRLDFGADFYAAKFFEDDSSSVKNDHLIGTGWMSSWDYNRVVPNTGYWGNMSLARKIRLSQDGTGKYCMNQEFLGVNDWDKSISTNSDAINPSKIDGGSYKMDIVFKSTKSSDNVIQFVFNDETYKNILKLDFKNNQIMTQRSSLDKTLKGNKGFTQERAYSTNLNLENDSRITLIVDTTTIEAVLPDRSIISMIKFRDGKTPEKLKIDSLSSKLKFDMNYYSNIKK</sequence>
<dbReference type="KEGG" id="stab:STABA_v1c08200"/>
<comment type="similarity">
    <text evidence="1">Belongs to the glycosyl hydrolase 32 family.</text>
</comment>
<evidence type="ECO:0000259" key="4">
    <source>
        <dbReference type="Pfam" id="PF00251"/>
    </source>
</evidence>
<dbReference type="GO" id="GO:0005987">
    <property type="term" value="P:sucrose catabolic process"/>
    <property type="evidence" value="ECO:0007669"/>
    <property type="project" value="TreeGrafter"/>
</dbReference>
<evidence type="ECO:0000256" key="2">
    <source>
        <dbReference type="ARBA" id="ARBA00022801"/>
    </source>
</evidence>
<dbReference type="PANTHER" id="PTHR42800">
    <property type="entry name" value="EXOINULINASE INUD (AFU_ORTHOLOGUE AFUA_5G00480)"/>
    <property type="match status" value="1"/>
</dbReference>
<dbReference type="Proteomes" id="UP000424468">
    <property type="component" value="Chromosome"/>
</dbReference>